<dbReference type="SUPFAM" id="SSF69318">
    <property type="entry name" value="Integrin alpha N-terminal domain"/>
    <property type="match status" value="2"/>
</dbReference>
<evidence type="ECO:0000259" key="3">
    <source>
        <dbReference type="Pfam" id="PF07593"/>
    </source>
</evidence>
<dbReference type="EMBL" id="JABFRW010000070">
    <property type="protein sequence ID" value="NOT33731.1"/>
    <property type="molecule type" value="Genomic_DNA"/>
</dbReference>
<dbReference type="InterPro" id="IPR013517">
    <property type="entry name" value="FG-GAP"/>
</dbReference>
<proteinExistence type="predicted"/>
<feature type="chain" id="PRO_5032722709" evidence="2">
    <location>
        <begin position="23"/>
        <end position="594"/>
    </location>
</feature>
<sequence>MSRRIALLFLLLLVGSAPPAAAQTFTSIVNPDMTAHNAFSTGGAWVDYDGDGDLDLYVLTAFTGDRNNVLYRNDGGDTFVRVTDDPMGQEASDTVCSTWADYNNDGLLDAFVSGLDQHHGLLFQGAAPGIRIPNTATLLSGSGVKSTGCAWGDYDNDGHVDLVISLLSGVLGMSGGNRLFHNRGDGTFEEVTGVPPTTISEFHHHPTWSDFDGDGDLDLFFATGAVGSVGPDFMYRNQLVETGTATFTLITGGALAGDSRDSQTLSWADYDNDGDLDCYAINYTSVPNQLYRNDGGTFTKITTGSIVTDTGPAHGVTWGDFDNDGDLDVYVARDLTTADRHYRNNGDGTFTSVTTGTYVTIGRSNYGVAAGDYDGDGDLDLFAPTARSEGPSLLFRNDLASGAHWLEVTCVGSPANRSGIGAKVRVLATIGGTPRWQMREISACTGYGSQNMLAAHFGLAEAGSVDSLIIEWPGGSVDRIASPPVDTALTIVQGRDLVGVGPRPRTMPAVTLRIAPNPVGARSSIDFRLPSPGPAIVTVHDLQGREVMRWAERHYESGGHRVTLDGARLPSGGVYLVRVSSRAGSAIARLVHLR</sequence>
<feature type="signal peptide" evidence="2">
    <location>
        <begin position="1"/>
        <end position="22"/>
    </location>
</feature>
<dbReference type="AlphaFoldDB" id="A0A849SH01"/>
<evidence type="ECO:0000313" key="4">
    <source>
        <dbReference type="EMBL" id="NOT33731.1"/>
    </source>
</evidence>
<dbReference type="NCBIfam" id="TIGR04183">
    <property type="entry name" value="Por_Secre_tail"/>
    <property type="match status" value="1"/>
</dbReference>
<keyword evidence="1 2" id="KW-0732">Signal</keyword>
<feature type="domain" description="ASPIC/UnbV" evidence="3">
    <location>
        <begin position="419"/>
        <end position="490"/>
    </location>
</feature>
<comment type="caution">
    <text evidence="4">The sequence shown here is derived from an EMBL/GenBank/DDBJ whole genome shotgun (WGS) entry which is preliminary data.</text>
</comment>
<dbReference type="InterPro" id="IPR027039">
    <property type="entry name" value="Crtac1"/>
</dbReference>
<dbReference type="Gene3D" id="2.130.10.130">
    <property type="entry name" value="Integrin alpha, N-terminal"/>
    <property type="match status" value="1"/>
</dbReference>
<dbReference type="Pfam" id="PF07593">
    <property type="entry name" value="UnbV_ASPIC"/>
    <property type="match status" value="1"/>
</dbReference>
<dbReference type="Pfam" id="PF13517">
    <property type="entry name" value="FG-GAP_3"/>
    <property type="match status" value="3"/>
</dbReference>
<evidence type="ECO:0000313" key="5">
    <source>
        <dbReference type="Proteomes" id="UP000580839"/>
    </source>
</evidence>
<evidence type="ECO:0000256" key="1">
    <source>
        <dbReference type="ARBA" id="ARBA00022729"/>
    </source>
</evidence>
<dbReference type="PANTHER" id="PTHR16026:SF0">
    <property type="entry name" value="CARTILAGE ACIDIC PROTEIN 1"/>
    <property type="match status" value="1"/>
</dbReference>
<evidence type="ECO:0000256" key="2">
    <source>
        <dbReference type="SAM" id="SignalP"/>
    </source>
</evidence>
<dbReference type="InterPro" id="IPR026444">
    <property type="entry name" value="Secre_tail"/>
</dbReference>
<protein>
    <submittedName>
        <fullName evidence="4">T9SS type A sorting domain-containing protein</fullName>
    </submittedName>
</protein>
<accession>A0A849SH01</accession>
<dbReference type="PANTHER" id="PTHR16026">
    <property type="entry name" value="CARTILAGE ACIDIC PROTEIN 1"/>
    <property type="match status" value="1"/>
</dbReference>
<dbReference type="Proteomes" id="UP000580839">
    <property type="component" value="Unassembled WGS sequence"/>
</dbReference>
<dbReference type="InterPro" id="IPR011519">
    <property type="entry name" value="UnbV_ASPIC"/>
</dbReference>
<reference evidence="4 5" key="1">
    <citation type="submission" date="2020-04" db="EMBL/GenBank/DDBJ databases">
        <title>Metagenomic profiling of ammonia- and methane-oxidizing microorganisms in a Dutch drinking water treatment plant.</title>
        <authorList>
            <person name="Poghosyan L."/>
            <person name="Leucker S."/>
        </authorList>
    </citation>
    <scope>NUCLEOTIDE SEQUENCE [LARGE SCALE GENOMIC DNA]</scope>
    <source>
        <strain evidence="4">S-RSF-IL-03</strain>
    </source>
</reference>
<name>A0A849SH01_UNCEI</name>
<organism evidence="4 5">
    <name type="scientific">Eiseniibacteriota bacterium</name>
    <dbReference type="NCBI Taxonomy" id="2212470"/>
    <lineage>
        <taxon>Bacteria</taxon>
        <taxon>Candidatus Eiseniibacteriota</taxon>
    </lineage>
</organism>
<dbReference type="InterPro" id="IPR028994">
    <property type="entry name" value="Integrin_alpha_N"/>
</dbReference>
<gene>
    <name evidence="4" type="ORF">HOP12_06110</name>
</gene>